<evidence type="ECO:0000256" key="1">
    <source>
        <dbReference type="PIRSR" id="PIRSR038992-1"/>
    </source>
</evidence>
<name>A0A1G7ZLJ0_9NOCA</name>
<dbReference type="SUPFAM" id="SSF51569">
    <property type="entry name" value="Aldolase"/>
    <property type="match status" value="1"/>
</dbReference>
<dbReference type="GO" id="GO:0004332">
    <property type="term" value="F:fructose-bisphosphate aldolase activity"/>
    <property type="evidence" value="ECO:0007669"/>
    <property type="project" value="InterPro"/>
</dbReference>
<proteinExistence type="predicted"/>
<sequence>MLTLPARAHRHTPSGKRIRLSRISDHRTGRTLVVPLDHSVTVGPLGSADHADTLIRTLADAGADAVVLHRGRARHVDPDAFANMGLIVHLSAGTTMSIDTHAKTLVAGVEDALRMGADAVSVHVNIGSATERVQLEDFGRISAECETLGVPLLAMMYARGAGRSGMPTAAELAHLASIATDLGADMVKLDYSGSSETMRAVAASCPLPICVAGGDRAGDDQDVVALAAEIMDSGVAGLSFGRNIFEATHPHGVASALAHLVHDRGSAGNRTGTGTHNAVIGERIDVAAQLETA</sequence>
<dbReference type="InterPro" id="IPR041720">
    <property type="entry name" value="FbaB-like"/>
</dbReference>
<dbReference type="InterPro" id="IPR013785">
    <property type="entry name" value="Aldolase_TIM"/>
</dbReference>
<dbReference type="NCBIfam" id="NF005556">
    <property type="entry name" value="PRK07226.1"/>
    <property type="match status" value="1"/>
</dbReference>
<accession>A0A1G7ZLJ0</accession>
<dbReference type="Pfam" id="PF01791">
    <property type="entry name" value="DeoC"/>
    <property type="match status" value="1"/>
</dbReference>
<dbReference type="OrthoDB" id="9771504at2"/>
<evidence type="ECO:0000313" key="2">
    <source>
        <dbReference type="EMBL" id="SDH09558.1"/>
    </source>
</evidence>
<dbReference type="InterPro" id="IPR050456">
    <property type="entry name" value="DeoC/FbaB_aldolase"/>
</dbReference>
<protein>
    <submittedName>
        <fullName evidence="2">2-amino-4,5-dihydroxy-6-oxo-7-(Phosphonooxy)heptanoate synthase</fullName>
    </submittedName>
</protein>
<dbReference type="AlphaFoldDB" id="A0A1G7ZLJ0"/>
<reference evidence="2 3" key="1">
    <citation type="submission" date="2016-10" db="EMBL/GenBank/DDBJ databases">
        <authorList>
            <person name="de Groot N.N."/>
        </authorList>
    </citation>
    <scope>NUCLEOTIDE SEQUENCE [LARGE SCALE GENOMIC DNA]</scope>
    <source>
        <strain evidence="2 3">DSM 44892</strain>
    </source>
</reference>
<gene>
    <name evidence="2" type="ORF">SAMN05444695_101150</name>
</gene>
<dbReference type="RefSeq" id="WP_072737882.1">
    <property type="nucleotide sequence ID" value="NZ_CP048813.1"/>
</dbReference>
<dbReference type="PANTHER" id="PTHR47916:SF1">
    <property type="entry name" value="3-HYDROXY-5-PHOSPHONOOXYPENTANE-2,4-DIONE THIOLASE"/>
    <property type="match status" value="1"/>
</dbReference>
<dbReference type="PIRSF" id="PIRSF038992">
    <property type="entry name" value="Aldolase_Ia"/>
    <property type="match status" value="1"/>
</dbReference>
<dbReference type="CDD" id="cd00958">
    <property type="entry name" value="DhnA"/>
    <property type="match status" value="1"/>
</dbReference>
<organism evidence="2 3">
    <name type="scientific">Rhodococcus triatomae</name>
    <dbReference type="NCBI Taxonomy" id="300028"/>
    <lineage>
        <taxon>Bacteria</taxon>
        <taxon>Bacillati</taxon>
        <taxon>Actinomycetota</taxon>
        <taxon>Actinomycetes</taxon>
        <taxon>Mycobacteriales</taxon>
        <taxon>Nocardiaceae</taxon>
        <taxon>Rhodococcus</taxon>
    </lineage>
</organism>
<dbReference type="Gene3D" id="3.20.20.70">
    <property type="entry name" value="Aldolase class I"/>
    <property type="match status" value="1"/>
</dbReference>
<dbReference type="SMART" id="SM01133">
    <property type="entry name" value="DeoC"/>
    <property type="match status" value="1"/>
</dbReference>
<feature type="active site" description="Schiff-base intermediate with dihydroxyacetone-P" evidence="1">
    <location>
        <position position="188"/>
    </location>
</feature>
<keyword evidence="3" id="KW-1185">Reference proteome</keyword>
<dbReference type="EMBL" id="FNDN01000001">
    <property type="protein sequence ID" value="SDH09558.1"/>
    <property type="molecule type" value="Genomic_DNA"/>
</dbReference>
<evidence type="ECO:0000313" key="3">
    <source>
        <dbReference type="Proteomes" id="UP000183263"/>
    </source>
</evidence>
<feature type="active site" description="Proton donor" evidence="1">
    <location>
        <position position="157"/>
    </location>
</feature>
<dbReference type="InterPro" id="IPR002915">
    <property type="entry name" value="DeoC/FbaB/LacD_aldolase"/>
</dbReference>
<dbReference type="Proteomes" id="UP000183263">
    <property type="component" value="Unassembled WGS sequence"/>
</dbReference>
<dbReference type="PANTHER" id="PTHR47916">
    <property type="entry name" value="FRUCTOSE-BISPHOSPHATE ALDOLASE CLASS 1"/>
    <property type="match status" value="1"/>
</dbReference>